<name>A0A2N7TMZ5_9GAMM</name>
<evidence type="ECO:0000256" key="1">
    <source>
        <dbReference type="SAM" id="SignalP"/>
    </source>
</evidence>
<comment type="caution">
    <text evidence="2">The sequence shown here is derived from an EMBL/GenBank/DDBJ whole genome shotgun (WGS) entry which is preliminary data.</text>
</comment>
<sequence length="299" mass="31983">MRYINRLAAALTLGGCAFSSSTWAANGHYVPGVEGLDGPVVPPPGLYYRGYLVHYDIDSLRDGRGDALPGDNGGEVTALVNRFVWMTGKTFLGADYGLEAIIPIQDVSLRFDGVGVRDGDSGVGDIFLSPVVLGWHGERWDAVAAAGYWFDTGDFSADRPASIGKGFGSTMLTLGGSWHFDAERRWTLSALSRYEIHGKQDGTGITPGDSLVVEWGIGHRLASGLTLGLVGYDAWQLGADDGVAPGVPNDKAEQHAIGVEAGYFWPALGVGLNGAYYHEYDNRARPQGDLLRLTLTKAF</sequence>
<gene>
    <name evidence="2" type="ORF">C1H66_10265</name>
</gene>
<dbReference type="OrthoDB" id="8639774at2"/>
<protein>
    <submittedName>
        <fullName evidence="2">Transporter</fullName>
    </submittedName>
</protein>
<feature type="signal peptide" evidence="1">
    <location>
        <begin position="1"/>
        <end position="24"/>
    </location>
</feature>
<dbReference type="Pfam" id="PF13557">
    <property type="entry name" value="Phenol_MetA_deg"/>
    <property type="match status" value="1"/>
</dbReference>
<reference evidence="2 3" key="1">
    <citation type="submission" date="2018-01" db="EMBL/GenBank/DDBJ databases">
        <title>Halomonas endophytica sp. nov., isolated from storage liquid in the stems of Populus euphratica.</title>
        <authorList>
            <person name="Chen C."/>
        </authorList>
    </citation>
    <scope>NUCLEOTIDE SEQUENCE [LARGE SCALE GENOMIC DNA]</scope>
    <source>
        <strain evidence="2 3">DSM 26881</strain>
    </source>
</reference>
<evidence type="ECO:0000313" key="2">
    <source>
        <dbReference type="EMBL" id="PMR69556.1"/>
    </source>
</evidence>
<keyword evidence="3" id="KW-1185">Reference proteome</keyword>
<evidence type="ECO:0000313" key="3">
    <source>
        <dbReference type="Proteomes" id="UP000235346"/>
    </source>
</evidence>
<dbReference type="AlphaFoldDB" id="A0A2N7TMZ5"/>
<proteinExistence type="predicted"/>
<keyword evidence="1" id="KW-0732">Signal</keyword>
<organism evidence="2 3">
    <name type="scientific">Halomonas heilongjiangensis</name>
    <dbReference type="NCBI Taxonomy" id="1387883"/>
    <lineage>
        <taxon>Bacteria</taxon>
        <taxon>Pseudomonadati</taxon>
        <taxon>Pseudomonadota</taxon>
        <taxon>Gammaproteobacteria</taxon>
        <taxon>Oceanospirillales</taxon>
        <taxon>Halomonadaceae</taxon>
        <taxon>Halomonas</taxon>
    </lineage>
</organism>
<dbReference type="EMBL" id="PNRE01000045">
    <property type="protein sequence ID" value="PMR69556.1"/>
    <property type="molecule type" value="Genomic_DNA"/>
</dbReference>
<accession>A0A2N7TMZ5</accession>
<dbReference type="RefSeq" id="WP_102627796.1">
    <property type="nucleotide sequence ID" value="NZ_PDOH01000029.1"/>
</dbReference>
<feature type="chain" id="PRO_5014853774" evidence="1">
    <location>
        <begin position="25"/>
        <end position="299"/>
    </location>
</feature>
<dbReference type="InterPro" id="IPR025737">
    <property type="entry name" value="FApF"/>
</dbReference>
<dbReference type="Proteomes" id="UP000235346">
    <property type="component" value="Unassembled WGS sequence"/>
</dbReference>